<dbReference type="Proteomes" id="UP000034883">
    <property type="component" value="Chromosome"/>
</dbReference>
<evidence type="ECO:0000256" key="1">
    <source>
        <dbReference type="SAM" id="MobiDB-lite"/>
    </source>
</evidence>
<sequence>MSVARGAHVMGEMARDRRTSELYVGSFGELTKRRDALARALRDEGDAEGAARVKALKKPPISAWAVTQLLASEARRIDALLDAGDAARGALGDVLGGADPATLRARMDALREGIEALTTRAAAIIEGETGRAPGDAVMSRVSDDLRALALSPGGRAQVERGYLEEDLAPPGLDALGAVAMPAAPVARLRTKQAAARRAAETREHVRVTDERARARQEAQRQRDEERARRDEERARSEAAAEEARREEEARRARARRAEQEARREATRRAADEARARRAKLRAEAQELAREADRAEELAREARRRADEARRAVERLER</sequence>
<name>A0A0F6YIU2_9BACT</name>
<evidence type="ECO:0000313" key="2">
    <source>
        <dbReference type="EMBL" id="AKF07132.1"/>
    </source>
</evidence>
<reference evidence="2 3" key="1">
    <citation type="submission" date="2015-03" db="EMBL/GenBank/DDBJ databases">
        <title>Genome assembly of Sandaracinus amylolyticus DSM 53668.</title>
        <authorList>
            <person name="Sharma G."/>
            <person name="Subramanian S."/>
        </authorList>
    </citation>
    <scope>NUCLEOTIDE SEQUENCE [LARGE SCALE GENOMIC DNA]</scope>
    <source>
        <strain evidence="2 3">DSM 53668</strain>
    </source>
</reference>
<dbReference type="AlphaFoldDB" id="A0A0F6YIU2"/>
<proteinExistence type="predicted"/>
<accession>A0A0F6YIU2</accession>
<dbReference type="EMBL" id="CP011125">
    <property type="protein sequence ID" value="AKF07132.1"/>
    <property type="molecule type" value="Genomic_DNA"/>
</dbReference>
<feature type="region of interest" description="Disordered" evidence="1">
    <location>
        <begin position="194"/>
        <end position="317"/>
    </location>
</feature>
<organism evidence="2 3">
    <name type="scientific">Sandaracinus amylolyticus</name>
    <dbReference type="NCBI Taxonomy" id="927083"/>
    <lineage>
        <taxon>Bacteria</taxon>
        <taxon>Pseudomonadati</taxon>
        <taxon>Myxococcota</taxon>
        <taxon>Polyangia</taxon>
        <taxon>Polyangiales</taxon>
        <taxon>Sandaracinaceae</taxon>
        <taxon>Sandaracinus</taxon>
    </lineage>
</organism>
<dbReference type="STRING" id="927083.DB32_004281"/>
<evidence type="ECO:0000313" key="3">
    <source>
        <dbReference type="Proteomes" id="UP000034883"/>
    </source>
</evidence>
<protein>
    <submittedName>
        <fullName evidence="2">Uncharacterized protein</fullName>
    </submittedName>
</protein>
<dbReference type="KEGG" id="samy:DB32_004281"/>
<feature type="compositionally biased region" description="Basic and acidic residues" evidence="1">
    <location>
        <begin position="197"/>
        <end position="317"/>
    </location>
</feature>
<gene>
    <name evidence="2" type="ORF">DB32_004281</name>
</gene>
<keyword evidence="3" id="KW-1185">Reference proteome</keyword>
<dbReference type="RefSeq" id="WP_053234426.1">
    <property type="nucleotide sequence ID" value="NZ_CP011125.1"/>
</dbReference>